<organism evidence="1 2">
    <name type="scientific">Silvimonas amylolytica</name>
    <dbReference type="NCBI Taxonomy" id="449663"/>
    <lineage>
        <taxon>Bacteria</taxon>
        <taxon>Pseudomonadati</taxon>
        <taxon>Pseudomonadota</taxon>
        <taxon>Betaproteobacteria</taxon>
        <taxon>Neisseriales</taxon>
        <taxon>Chitinibacteraceae</taxon>
        <taxon>Silvimonas</taxon>
    </lineage>
</organism>
<dbReference type="EMBL" id="BMLY01000001">
    <property type="protein sequence ID" value="GGP24898.1"/>
    <property type="molecule type" value="Genomic_DNA"/>
</dbReference>
<dbReference type="Proteomes" id="UP000621859">
    <property type="component" value="Unassembled WGS sequence"/>
</dbReference>
<evidence type="ECO:0000313" key="2">
    <source>
        <dbReference type="Proteomes" id="UP000621859"/>
    </source>
</evidence>
<proteinExistence type="predicted"/>
<comment type="caution">
    <text evidence="1">The sequence shown here is derived from an EMBL/GenBank/DDBJ whole genome shotgun (WGS) entry which is preliminary data.</text>
</comment>
<reference evidence="2" key="1">
    <citation type="journal article" date="2019" name="Int. J. Syst. Evol. Microbiol.">
        <title>The Global Catalogue of Microorganisms (GCM) 10K type strain sequencing project: providing services to taxonomists for standard genome sequencing and annotation.</title>
        <authorList>
            <consortium name="The Broad Institute Genomics Platform"/>
            <consortium name="The Broad Institute Genome Sequencing Center for Infectious Disease"/>
            <person name="Wu L."/>
            <person name="Ma J."/>
        </authorList>
    </citation>
    <scope>NUCLEOTIDE SEQUENCE [LARGE SCALE GENOMIC DNA]</scope>
    <source>
        <strain evidence="2">CGMCC 1.8860</strain>
    </source>
</reference>
<name>A0ABQ2PH18_9NEIS</name>
<sequence>MKPLAVAVVALHSGMAAEISRAKSAAIAALNDSDRLVLRCYENAVKTPDEWIYCRKALRHTVSIASAGTVPDLPERPAYLANT</sequence>
<gene>
    <name evidence="1" type="ORF">GCM10010971_07170</name>
</gene>
<protein>
    <submittedName>
        <fullName evidence="1">Uncharacterized protein</fullName>
    </submittedName>
</protein>
<evidence type="ECO:0000313" key="1">
    <source>
        <dbReference type="EMBL" id="GGP24898.1"/>
    </source>
</evidence>
<keyword evidence="2" id="KW-1185">Reference proteome</keyword>
<accession>A0ABQ2PH18</accession>